<dbReference type="Pfam" id="PF00753">
    <property type="entry name" value="Lactamase_B"/>
    <property type="match status" value="1"/>
</dbReference>
<protein>
    <recommendedName>
        <fullName evidence="1">Metallo-beta-lactamase domain-containing protein</fullName>
    </recommendedName>
</protein>
<dbReference type="PANTHER" id="PTHR42951:SF14">
    <property type="entry name" value="METALLO-BETA-LACTAMASE SUPERFAMILY PROTEIN"/>
    <property type="match status" value="1"/>
</dbReference>
<dbReference type="AlphaFoldDB" id="A0A1E5SJB7"/>
<dbReference type="InterPro" id="IPR001279">
    <property type="entry name" value="Metallo-B-lactamas"/>
</dbReference>
<gene>
    <name evidence="2" type="ORF">A8C32_08255</name>
</gene>
<evidence type="ECO:0000313" key="3">
    <source>
        <dbReference type="Proteomes" id="UP000095713"/>
    </source>
</evidence>
<proteinExistence type="predicted"/>
<dbReference type="Gene3D" id="3.60.15.10">
    <property type="entry name" value="Ribonuclease Z/Hydroxyacylglutathione hydrolase-like"/>
    <property type="match status" value="1"/>
</dbReference>
<name>A0A1E5SJB7_9FLAO</name>
<evidence type="ECO:0000259" key="1">
    <source>
        <dbReference type="SMART" id="SM00849"/>
    </source>
</evidence>
<dbReference type="OrthoDB" id="8441428at2"/>
<dbReference type="CDD" id="cd07739">
    <property type="entry name" value="metallo-hydrolase-like_MBL-fold"/>
    <property type="match status" value="1"/>
</dbReference>
<dbReference type="SMART" id="SM00849">
    <property type="entry name" value="Lactamase_B"/>
    <property type="match status" value="1"/>
</dbReference>
<organism evidence="2 3">
    <name type="scientific">Flavivirga aquatica</name>
    <dbReference type="NCBI Taxonomy" id="1849968"/>
    <lineage>
        <taxon>Bacteria</taxon>
        <taxon>Pseudomonadati</taxon>
        <taxon>Bacteroidota</taxon>
        <taxon>Flavobacteriia</taxon>
        <taxon>Flavobacteriales</taxon>
        <taxon>Flavobacteriaceae</taxon>
        <taxon>Flavivirga</taxon>
    </lineage>
</organism>
<dbReference type="EMBL" id="MDJD01000054">
    <property type="protein sequence ID" value="OEJ99156.1"/>
    <property type="molecule type" value="Genomic_DNA"/>
</dbReference>
<dbReference type="PANTHER" id="PTHR42951">
    <property type="entry name" value="METALLO-BETA-LACTAMASE DOMAIN-CONTAINING"/>
    <property type="match status" value="1"/>
</dbReference>
<dbReference type="InterPro" id="IPR050855">
    <property type="entry name" value="NDM-1-like"/>
</dbReference>
<dbReference type="SUPFAM" id="SSF56281">
    <property type="entry name" value="Metallo-hydrolase/oxidoreductase"/>
    <property type="match status" value="1"/>
</dbReference>
<sequence>MKAIQHLTIISITLIATIMNSQELNLKIFRAEADSFHVASVIIEGEKEAVLIDAQFTLANAYRVLANLKEGGKSLKTIYISHGDPDYYFGLEVITQAFPDAIVYATEQTVKHIKHTYQKKLSVWGPKLGSNGTKNVTIPRIIEGSSIELEGKKIEIRGLEGKSAKRSYLWIPSLKAIVGGVNVYNNLHLWIADAGSTQERNDWINILTEMEKLQPKTVIPAHALTDENNTIEAITFSKKYLQAYQATDAKTKNSEELIDSMKALYPNAQLDIALQLGAKVAKGEMKW</sequence>
<keyword evidence="3" id="KW-1185">Reference proteome</keyword>
<evidence type="ECO:0000313" key="2">
    <source>
        <dbReference type="EMBL" id="OEJ99156.1"/>
    </source>
</evidence>
<accession>A0A1E5SJB7</accession>
<dbReference type="InterPro" id="IPR036866">
    <property type="entry name" value="RibonucZ/Hydroxyglut_hydro"/>
</dbReference>
<feature type="domain" description="Metallo-beta-lactamase" evidence="1">
    <location>
        <begin position="37"/>
        <end position="222"/>
    </location>
</feature>
<dbReference type="Proteomes" id="UP000095713">
    <property type="component" value="Unassembled WGS sequence"/>
</dbReference>
<reference evidence="2 3" key="1">
    <citation type="submission" date="2016-05" db="EMBL/GenBank/DDBJ databases">
        <title>Draft Genome Sequence of Algibacter sp. Strain SK-16 Isolated from the Surface Water of Aburatsubo Inlet.</title>
        <authorList>
            <person name="Wong S.-K."/>
            <person name="Yoshizawa S."/>
            <person name="Nakajima Y."/>
            <person name="Ogura Y."/>
            <person name="Tetsuya H."/>
            <person name="Hamasaki K."/>
        </authorList>
    </citation>
    <scope>NUCLEOTIDE SEQUENCE [LARGE SCALE GENOMIC DNA]</scope>
    <source>
        <strain evidence="2 3">SK-16</strain>
    </source>
</reference>
<comment type="caution">
    <text evidence="2">The sequence shown here is derived from an EMBL/GenBank/DDBJ whole genome shotgun (WGS) entry which is preliminary data.</text>
</comment>
<dbReference type="STRING" id="1849968.A8C32_08255"/>
<dbReference type="RefSeq" id="WP_069831839.1">
    <property type="nucleotide sequence ID" value="NZ_MDJD01000054.1"/>
</dbReference>